<proteinExistence type="predicted"/>
<organism evidence="1 2">
    <name type="scientific">Rhizorhabdus histidinilytica</name>
    <dbReference type="NCBI Taxonomy" id="439228"/>
    <lineage>
        <taxon>Bacteria</taxon>
        <taxon>Pseudomonadati</taxon>
        <taxon>Pseudomonadota</taxon>
        <taxon>Alphaproteobacteria</taxon>
        <taxon>Sphingomonadales</taxon>
        <taxon>Sphingomonadaceae</taxon>
        <taxon>Rhizorhabdus</taxon>
    </lineage>
</organism>
<reference evidence="2" key="1">
    <citation type="submission" date="2017-02" db="EMBL/GenBank/DDBJ databases">
        <authorList>
            <person name="Varghese N."/>
            <person name="Submissions S."/>
        </authorList>
    </citation>
    <scope>NUCLEOTIDE SEQUENCE [LARGE SCALE GENOMIC DNA]</scope>
    <source>
        <strain evidence="2">UM2</strain>
    </source>
</reference>
<dbReference type="Proteomes" id="UP000189818">
    <property type="component" value="Unassembled WGS sequence"/>
</dbReference>
<accession>A0A1T5H1J5</accession>
<protein>
    <submittedName>
        <fullName evidence="1">Uncharacterized protein</fullName>
    </submittedName>
</protein>
<dbReference type="EMBL" id="FUYM01000029">
    <property type="protein sequence ID" value="SKC14546.1"/>
    <property type="molecule type" value="Genomic_DNA"/>
</dbReference>
<sequence>MSFCDFKRIETWVEQNSSPGKTIWSLVKGWAVQISFDPETAGAPLFRLATTSPWVVLDDHTFGIWESAAPGLDPEQEIALAHELIEQICADQRCEIDLGVEVEFAFPHAGMMSAFEKAFLG</sequence>
<evidence type="ECO:0000313" key="1">
    <source>
        <dbReference type="EMBL" id="SKC14546.1"/>
    </source>
</evidence>
<keyword evidence="2" id="KW-1185">Reference proteome</keyword>
<dbReference type="RefSeq" id="WP_139385170.1">
    <property type="nucleotide sequence ID" value="NZ_FUYM01000029.1"/>
</dbReference>
<name>A0A1T5H1J5_9SPHN</name>
<gene>
    <name evidence="1" type="ORF">SAMN06295920_1291</name>
</gene>
<evidence type="ECO:0000313" key="2">
    <source>
        <dbReference type="Proteomes" id="UP000189818"/>
    </source>
</evidence>
<dbReference type="AlphaFoldDB" id="A0A1T5H1J5"/>